<protein>
    <submittedName>
        <fullName evidence="1">Uncharacterized protein</fullName>
    </submittedName>
</protein>
<name>A0ABT9DDX9_9MOLU</name>
<dbReference type="RefSeq" id="WP_304515427.1">
    <property type="nucleotide sequence ID" value="NZ_JAOSID010000008.1"/>
</dbReference>
<organism evidence="1 2">
    <name type="scientific">Candidatus Phytoplasma melaleucae</name>
    <dbReference type="NCBI Taxonomy" id="2982630"/>
    <lineage>
        <taxon>Bacteria</taxon>
        <taxon>Bacillati</taxon>
        <taxon>Mycoplasmatota</taxon>
        <taxon>Mollicutes</taxon>
        <taxon>Acholeplasmatales</taxon>
        <taxon>Acholeplasmataceae</taxon>
        <taxon>Candidatus Phytoplasma</taxon>
    </lineage>
</organism>
<evidence type="ECO:0000313" key="1">
    <source>
        <dbReference type="EMBL" id="MDO8168222.1"/>
    </source>
</evidence>
<comment type="caution">
    <text evidence="1">The sequence shown here is derived from an EMBL/GenBank/DDBJ whole genome shotgun (WGS) entry which is preliminary data.</text>
</comment>
<proteinExistence type="predicted"/>
<accession>A0ABT9DDX9</accession>
<evidence type="ECO:0000313" key="2">
    <source>
        <dbReference type="Proteomes" id="UP001172036"/>
    </source>
</evidence>
<keyword evidence="2" id="KW-1185">Reference proteome</keyword>
<dbReference type="EMBL" id="JAOSID010000008">
    <property type="protein sequence ID" value="MDO8168222.1"/>
    <property type="molecule type" value="Genomic_DNA"/>
</dbReference>
<reference evidence="1 2" key="1">
    <citation type="journal article" date="2023" name="Int. J. Syst. Evol. Microbiol.">
        <title>The observation of taxonomic boundaries for the 16SrII and 16SrXXV phytoplasmas using genome-based delimitation.</title>
        <authorList>
            <person name="Rodrigues Jardim B."/>
            <person name="Tran-Nguyen L.T.T."/>
            <person name="Gambley C."/>
            <person name="Al-Sadi A.M."/>
            <person name="Al-Subhi A.M."/>
            <person name="Foissac X."/>
            <person name="Salar P."/>
            <person name="Cai H."/>
            <person name="Yang J.Y."/>
            <person name="Davis R."/>
            <person name="Jones L."/>
            <person name="Rodoni B."/>
            <person name="Constable F.E."/>
        </authorList>
    </citation>
    <scope>NUCLEOTIDE SEQUENCE [LARGE SCALE GENOMIC DNA]</scope>
    <source>
        <strain evidence="1">BAWM-155c</strain>
    </source>
</reference>
<gene>
    <name evidence="1" type="ORF">OC680_01885</name>
</gene>
<sequence>MRAGIEIGINTTSGTQAGAALRTTLIPIPGVGTMVCGGGYIRAQLVLLFLSLATGMQLKNGALSR</sequence>
<dbReference type="Proteomes" id="UP001172036">
    <property type="component" value="Unassembled WGS sequence"/>
</dbReference>